<evidence type="ECO:0000259" key="7">
    <source>
        <dbReference type="SMART" id="SM01007"/>
    </source>
</evidence>
<keyword evidence="5 6" id="KW-0456">Lyase</keyword>
<evidence type="ECO:0000313" key="9">
    <source>
        <dbReference type="Proteomes" id="UP000681526"/>
    </source>
</evidence>
<dbReference type="RefSeq" id="WP_015254686.1">
    <property type="nucleotide sequence ID" value="NZ_CAJRAY010000048.1"/>
</dbReference>
<feature type="binding site" evidence="6">
    <location>
        <position position="110"/>
    </location>
    <ligand>
        <name>Zn(2+)</name>
        <dbReference type="ChEBI" id="CHEBI:29105"/>
    </ligand>
</feature>
<organism evidence="8 9">
    <name type="scientific">Thermobacillus xylanilyticus</name>
    <dbReference type="NCBI Taxonomy" id="76633"/>
    <lineage>
        <taxon>Bacteria</taxon>
        <taxon>Bacillati</taxon>
        <taxon>Bacillota</taxon>
        <taxon>Bacilli</taxon>
        <taxon>Bacillales</taxon>
        <taxon>Paenibacillaceae</taxon>
        <taxon>Thermobacillus</taxon>
    </lineage>
</organism>
<dbReference type="Pfam" id="PF00596">
    <property type="entry name" value="Aldolase_II"/>
    <property type="match status" value="1"/>
</dbReference>
<keyword evidence="4 6" id="KW-0486">Methionine biosynthesis</keyword>
<dbReference type="Proteomes" id="UP000681526">
    <property type="component" value="Unassembled WGS sequence"/>
</dbReference>
<dbReference type="Gene3D" id="3.40.225.10">
    <property type="entry name" value="Class II aldolase/adducin N-terminal domain"/>
    <property type="match status" value="1"/>
</dbReference>
<protein>
    <recommendedName>
        <fullName evidence="6">Methylthioribulose-1-phosphate dehydratase</fullName>
        <shortName evidence="6">MTRu-1-P dehydratase</shortName>
        <ecNumber evidence="6">4.2.1.109</ecNumber>
    </recommendedName>
</protein>
<evidence type="ECO:0000256" key="1">
    <source>
        <dbReference type="ARBA" id="ARBA00022605"/>
    </source>
</evidence>
<comment type="caution">
    <text evidence="8">The sequence shown here is derived from an EMBL/GenBank/DDBJ whole genome shotgun (WGS) entry which is preliminary data.</text>
</comment>
<dbReference type="EC" id="4.2.1.109" evidence="6"/>
<accession>A0ABN7S243</accession>
<feature type="binding site" evidence="6">
    <location>
        <position position="112"/>
    </location>
    <ligand>
        <name>Zn(2+)</name>
        <dbReference type="ChEBI" id="CHEBI:29105"/>
    </ligand>
</feature>
<dbReference type="InterPro" id="IPR036409">
    <property type="entry name" value="Aldolase_II/adducin_N_sf"/>
</dbReference>
<comment type="similarity">
    <text evidence="6">Belongs to the aldolase class II family. MtnB subfamily.</text>
</comment>
<keyword evidence="1 6" id="KW-0028">Amino-acid biosynthesis</keyword>
<gene>
    <name evidence="8" type="primary">txxe 2138-mtnB</name>
    <name evidence="6" type="synonym">mtnB</name>
    <name evidence="8" type="ORF">TXXE_10635</name>
</gene>
<evidence type="ECO:0000256" key="2">
    <source>
        <dbReference type="ARBA" id="ARBA00022723"/>
    </source>
</evidence>
<evidence type="ECO:0000256" key="3">
    <source>
        <dbReference type="ARBA" id="ARBA00022833"/>
    </source>
</evidence>
<reference evidence="8 9" key="1">
    <citation type="submission" date="2021-04" db="EMBL/GenBank/DDBJ databases">
        <authorList>
            <person name="Rakotoarivonina H."/>
        </authorList>
    </citation>
    <scope>NUCLEOTIDE SEQUENCE [LARGE SCALE GENOMIC DNA]</scope>
    <source>
        <strain evidence="8 9">XE</strain>
    </source>
</reference>
<keyword evidence="9" id="KW-1185">Reference proteome</keyword>
<keyword evidence="3 6" id="KW-0862">Zinc</keyword>
<comment type="function">
    <text evidence="6">Catalyzes the dehydration of methylthioribulose-1-phosphate (MTRu-1-P) into 2,3-diketo-5-methylthiopentyl-1-phosphate (DK-MTP-1-P).</text>
</comment>
<dbReference type="InterPro" id="IPR017714">
    <property type="entry name" value="MethylthioRu-1-P_deHdtase_MtnB"/>
</dbReference>
<dbReference type="SMART" id="SM01007">
    <property type="entry name" value="Aldolase_II"/>
    <property type="match status" value="1"/>
</dbReference>
<feature type="domain" description="Class II aldolase/adducin N-terminal" evidence="7">
    <location>
        <begin position="19"/>
        <end position="210"/>
    </location>
</feature>
<dbReference type="EMBL" id="CAJRAY010000048">
    <property type="protein sequence ID" value="CAG5087124.1"/>
    <property type="molecule type" value="Genomic_DNA"/>
</dbReference>
<evidence type="ECO:0000256" key="5">
    <source>
        <dbReference type="ARBA" id="ARBA00023239"/>
    </source>
</evidence>
<comment type="catalytic activity">
    <reaction evidence="6">
        <text>5-(methylsulfanyl)-D-ribulose 1-phosphate = 5-methylsulfanyl-2,3-dioxopentyl phosphate + H2O</text>
        <dbReference type="Rhea" id="RHEA:15549"/>
        <dbReference type="ChEBI" id="CHEBI:15377"/>
        <dbReference type="ChEBI" id="CHEBI:58548"/>
        <dbReference type="ChEBI" id="CHEBI:58828"/>
        <dbReference type="EC" id="4.2.1.109"/>
    </reaction>
</comment>
<evidence type="ECO:0000313" key="8">
    <source>
        <dbReference type="EMBL" id="CAG5087124.1"/>
    </source>
</evidence>
<dbReference type="InterPro" id="IPR001303">
    <property type="entry name" value="Aldolase_II/adducin_N"/>
</dbReference>
<proteinExistence type="inferred from homology"/>
<dbReference type="HAMAP" id="MF_01677">
    <property type="entry name" value="Salvage_MtnB"/>
    <property type="match status" value="1"/>
</dbReference>
<evidence type="ECO:0000256" key="6">
    <source>
        <dbReference type="HAMAP-Rule" id="MF_01677"/>
    </source>
</evidence>
<dbReference type="PANTHER" id="PTHR10640:SF7">
    <property type="entry name" value="METHYLTHIORIBULOSE-1-PHOSPHATE DEHYDRATASE"/>
    <property type="match status" value="1"/>
</dbReference>
<comment type="cofactor">
    <cofactor evidence="6">
        <name>Zn(2+)</name>
        <dbReference type="ChEBI" id="CHEBI:29105"/>
    </cofactor>
    <text evidence="6">Binds 1 zinc ion per subunit.</text>
</comment>
<dbReference type="NCBIfam" id="TIGR03328">
    <property type="entry name" value="salvage_mtnB"/>
    <property type="match status" value="1"/>
</dbReference>
<dbReference type="SUPFAM" id="SSF53639">
    <property type="entry name" value="AraD/HMP-PK domain-like"/>
    <property type="match status" value="1"/>
</dbReference>
<sequence>MSGNAFLSLTTEEKQRALSELGELKATLASRGLFAGTSGNLSVRVGEYRPEQFHFAITASGKDKSRSTPEDFLFVDQDGKPAESTALKPSAETLIHCEIYRLTGCGAIAHVHTVYNNVVSEWFWERRAVPVHGVELIKAFNIWEEEASIDIPIVPNYADIPRIVPEVTERLDPRIPGILLRKHGIYAWGRDVQEAKKHLEAFEFLFEYVYRWELLQGSRR</sequence>
<name>A0ABN7S243_THEXY</name>
<evidence type="ECO:0000256" key="4">
    <source>
        <dbReference type="ARBA" id="ARBA00023167"/>
    </source>
</evidence>
<comment type="pathway">
    <text evidence="6">Amino-acid biosynthesis; L-methionine biosynthesis via salvage pathway; L-methionine from S-methyl-5-thio-alpha-D-ribose 1-phosphate: step 2/6.</text>
</comment>
<keyword evidence="2 6" id="KW-0479">Metal-binding</keyword>
<dbReference type="PANTHER" id="PTHR10640">
    <property type="entry name" value="METHYLTHIORIBULOSE-1-PHOSPHATE DEHYDRATASE"/>
    <property type="match status" value="1"/>
</dbReference>